<comment type="caution">
    <text evidence="12">The sequence shown here is derived from an EMBL/GenBank/DDBJ whole genome shotgun (WGS) entry which is preliminary data.</text>
</comment>
<feature type="transmembrane region" description="Helical" evidence="6">
    <location>
        <begin position="1509"/>
        <end position="1534"/>
    </location>
</feature>
<dbReference type="Gene3D" id="3.10.100.10">
    <property type="entry name" value="Mannose-Binding Protein A, subunit A"/>
    <property type="match status" value="3"/>
</dbReference>
<dbReference type="PANTHER" id="PTHR47767">
    <property type="entry name" value="ADHESION G PROTEIN-COUPLED RECEPTOR G7"/>
    <property type="match status" value="1"/>
</dbReference>
<keyword evidence="7" id="KW-0732">Signal</keyword>
<dbReference type="PROSITE" id="PS50261">
    <property type="entry name" value="G_PROTEIN_RECEP_F2_4"/>
    <property type="match status" value="1"/>
</dbReference>
<dbReference type="CDD" id="cd15040">
    <property type="entry name" value="7tmB2_Adhesion"/>
    <property type="match status" value="1"/>
</dbReference>
<dbReference type="CDD" id="cd00037">
    <property type="entry name" value="CLECT"/>
    <property type="match status" value="2"/>
</dbReference>
<dbReference type="PROSITE" id="PS50041">
    <property type="entry name" value="C_TYPE_LECTIN_2"/>
    <property type="match status" value="2"/>
</dbReference>
<dbReference type="Proteomes" id="UP001497382">
    <property type="component" value="Unassembled WGS sequence"/>
</dbReference>
<dbReference type="SUPFAM" id="SSF56436">
    <property type="entry name" value="C-type lectin-like"/>
    <property type="match status" value="3"/>
</dbReference>
<evidence type="ECO:0000256" key="1">
    <source>
        <dbReference type="ARBA" id="ARBA00004141"/>
    </source>
</evidence>
<feature type="transmembrane region" description="Helical" evidence="6">
    <location>
        <begin position="1546"/>
        <end position="1566"/>
    </location>
</feature>
<dbReference type="PROSITE" id="PS50221">
    <property type="entry name" value="GAIN_B"/>
    <property type="match status" value="1"/>
</dbReference>
<feature type="transmembrane region" description="Helical" evidence="6">
    <location>
        <begin position="1664"/>
        <end position="1686"/>
    </location>
</feature>
<dbReference type="Pfam" id="PF00059">
    <property type="entry name" value="Lectin_C"/>
    <property type="match status" value="1"/>
</dbReference>
<feature type="transmembrane region" description="Helical" evidence="6">
    <location>
        <begin position="1638"/>
        <end position="1658"/>
    </location>
</feature>
<dbReference type="PROSITE" id="PS50835">
    <property type="entry name" value="IG_LIKE"/>
    <property type="match status" value="2"/>
</dbReference>
<feature type="domain" description="C-type lectin" evidence="8">
    <location>
        <begin position="725"/>
        <end position="852"/>
    </location>
</feature>
<keyword evidence="4 6" id="KW-0472">Membrane</keyword>
<dbReference type="InterPro" id="IPR000203">
    <property type="entry name" value="GPS"/>
</dbReference>
<feature type="domain" description="Ig-like" evidence="11">
    <location>
        <begin position="861"/>
        <end position="953"/>
    </location>
</feature>
<dbReference type="Gene3D" id="2.60.220.50">
    <property type="match status" value="1"/>
</dbReference>
<evidence type="ECO:0000259" key="11">
    <source>
        <dbReference type="PROSITE" id="PS50835"/>
    </source>
</evidence>
<evidence type="ECO:0000259" key="9">
    <source>
        <dbReference type="PROSITE" id="PS50221"/>
    </source>
</evidence>
<keyword evidence="2 6" id="KW-0812">Transmembrane</keyword>
<reference evidence="12 13" key="1">
    <citation type="submission" date="2024-04" db="EMBL/GenBank/DDBJ databases">
        <authorList>
            <person name="Rising A."/>
            <person name="Reimegard J."/>
            <person name="Sonavane S."/>
            <person name="Akerstrom W."/>
            <person name="Nylinder S."/>
            <person name="Hedman E."/>
            <person name="Kallberg Y."/>
        </authorList>
    </citation>
    <scope>NUCLEOTIDE SEQUENCE [LARGE SCALE GENOMIC DNA]</scope>
</reference>
<evidence type="ECO:0000256" key="3">
    <source>
        <dbReference type="ARBA" id="ARBA00022989"/>
    </source>
</evidence>
<evidence type="ECO:0000256" key="7">
    <source>
        <dbReference type="SAM" id="SignalP"/>
    </source>
</evidence>
<dbReference type="InterPro" id="IPR000832">
    <property type="entry name" value="GPCR_2_secretin-like"/>
</dbReference>
<dbReference type="GO" id="GO:0016020">
    <property type="term" value="C:membrane"/>
    <property type="evidence" value="ECO:0007669"/>
    <property type="project" value="UniProtKB-SubCell"/>
</dbReference>
<dbReference type="InterPro" id="IPR046338">
    <property type="entry name" value="GAIN_dom_sf"/>
</dbReference>
<gene>
    <name evidence="12" type="ORF">LARSCL_LOCUS13486</name>
</gene>
<dbReference type="InterPro" id="IPR007110">
    <property type="entry name" value="Ig-like_dom"/>
</dbReference>
<protein>
    <submittedName>
        <fullName evidence="12">Uncharacterized protein</fullName>
    </submittedName>
</protein>
<dbReference type="InterPro" id="IPR053066">
    <property type="entry name" value="ADGR_G7"/>
</dbReference>
<evidence type="ECO:0000256" key="2">
    <source>
        <dbReference type="ARBA" id="ARBA00022692"/>
    </source>
</evidence>
<evidence type="ECO:0000256" key="4">
    <source>
        <dbReference type="ARBA" id="ARBA00023136"/>
    </source>
</evidence>
<dbReference type="GO" id="GO:0004930">
    <property type="term" value="F:G protein-coupled receptor activity"/>
    <property type="evidence" value="ECO:0007669"/>
    <property type="project" value="InterPro"/>
</dbReference>
<sequence length="1739" mass="199083">MLYTVKNHLRFLFHLCYFYMIADAFMPSCEDLLDKCQCHSTYTRYNNEGNIVPNSTKICLKMFKERLTWSDADSMCRKEFSYLVNSYIISSVATVLWGNDSTLYNSVWIGIKRTSSRTSESKYFRISNYPELFTENGDDNSVGWAKGEPVHDCVALDIASGNLITLPCATELAFVCQNTGFPVYPVSGTLACPRSWLFYYHSPMIREKCIRPFSFHPETSFMDQTEACSNIGGIVADTADYTNSYNYFSRLNITGFRVTDGQPCLPKYLEAVVGGSTTKINCSHIVFICEQARINISPTVRILPEISNSISSANDSFLVCDVSFYSQNITIEENQLHYIWLRNGIPTRNRGSLLQFSDIQESIKWFSVPGQYHCGIMVEGFEEVYTSLRVMYLYSEVSIYITTLEGNAREMDYKDISQKGFKLFKDFLDNFLLTKSKDIFQDLNEQEWVFQNGWLNGNKAYLKYYLYVKRSDTLISEKLNENEFYQKLKDHLNRKDISFGTDKETPIVSQLLSADTCFEEHVPISETPYHGILVWKETKTKSVSEPMCLKDWRMVTRECKPSLEEGAKWLPFNYSECTKYQPTIKDSKTQCPKGFKFLDENLCYTTFKDKNTYEAAEKICRSLSSYVMDLKAINEIRLLSKLETSSTYWISKRRSPECFVDDDYSILREDQRMPHCITVLPKGESSSYNTSSCESNKKLGIVCIHQPLLLLESFIFSRSYKKFNQQHSCYDIDMESWNKTWAEANKSCRAFPIKSTLLQSIRSINDYSMLKAMMRGLSPLSNSSWWTDLLLKEDSLKWSSLPEESVTHVDWEANTNFNMKEAGVVLIPDPSNKSNIRWSLKSFSSEAASICEIQDLEYTHPTSVHIDGTEEVDSDNEDFLIADLYCVPSGWFVSGSITWFKDSIALDSSISEKHLRLIVESSFRKLSAEKILQIQGYYWCSVDDEIPYKQIFSDKILVKIPDIHTFVLHVISELSNYASCYKALEMMISFNEELDLHLRKLFFNESMTAVKDIKCVGSALHIFYHIYISEDLGNEEELLQIFEENFDSMNGILSELSNRHHLDKENIYVSFRSTVSCSREKSYYNGQELNWPEALIGESTVPDEMCITVDGDLLKRECVGDFIVGGSWRPVEKNCYPSQPTTTRELYELSEENITEENILNSILSVELMTNTSDNLSSADVYFIASILKNAATVPVIKPEVLRSVINTVDTIINAMSTSDYKDSVSNVSNKISSAMETIISNTQTDNQVIKISRNNIAVTVIPNNVYASSFLTGGVLETWGSNVTTLFNDSNVDPDMRLDQFKNFEAAVLLPDNLLTKNQSDSVSNTAITVHKSYYKSKDAEVISPVINLAIGDAPVYKLNPPIEMVFKVPEKLLLANRNWGCAYWDETMNDKYGGWSYEGCFTILPYSTHVQCYCEHLTSFAIILKIKYRYTPADIHQNLLSIITYIGCFLSIFGLGSIILTFIVFRKWRSELRHKVLFSLSLSLFFFLIIFLYGIERLGSMYGCMTVAMLLHYFMLATFSWMIVEAILQYYVLVKIIGTYVPRFIQKASLFAWGFPLVIVVAVLSVDFELYRSSSKYCWVSNKVFYYTVAAPVLLMLAINFMIFGIILYSNTCGRSKKYLRSNQSDKQEMISRAKAVFSVSVLLGLSWVFGFLAAMDGAELIFQYLFTTTTTLQGFLFFVFFVLRQKKTRDLWLTFLKGPAPSASHNTGGTDEDCKDLKPRSGQNKLYKVVYRTKVT</sequence>
<comment type="subcellular location">
    <subcellularLocation>
        <location evidence="1">Membrane</location>
        <topology evidence="1">Multi-pass membrane protein</topology>
    </subcellularLocation>
</comment>
<evidence type="ECO:0000256" key="5">
    <source>
        <dbReference type="ARBA" id="ARBA00023157"/>
    </source>
</evidence>
<dbReference type="InterPro" id="IPR016186">
    <property type="entry name" value="C-type_lectin-like/link_sf"/>
</dbReference>
<evidence type="ECO:0000256" key="6">
    <source>
        <dbReference type="SAM" id="Phobius"/>
    </source>
</evidence>
<feature type="domain" description="GAIN-B" evidence="9">
    <location>
        <begin position="1283"/>
        <end position="1432"/>
    </location>
</feature>
<accession>A0AAV2AMG8</accession>
<dbReference type="InterPro" id="IPR017981">
    <property type="entry name" value="GPCR_2-like_7TM"/>
</dbReference>
<keyword evidence="5" id="KW-1015">Disulfide bond</keyword>
<dbReference type="GO" id="GO:0007166">
    <property type="term" value="P:cell surface receptor signaling pathway"/>
    <property type="evidence" value="ECO:0007669"/>
    <property type="project" value="InterPro"/>
</dbReference>
<feature type="domain" description="Ig-like" evidence="11">
    <location>
        <begin position="298"/>
        <end position="374"/>
    </location>
</feature>
<feature type="transmembrane region" description="Helical" evidence="6">
    <location>
        <begin position="1586"/>
        <end position="1611"/>
    </location>
</feature>
<keyword evidence="3 6" id="KW-1133">Transmembrane helix</keyword>
<dbReference type="Pfam" id="PF01825">
    <property type="entry name" value="GPS"/>
    <property type="match status" value="1"/>
</dbReference>
<dbReference type="InterPro" id="IPR057244">
    <property type="entry name" value="GAIN_B"/>
</dbReference>
<dbReference type="SUPFAM" id="SSF81321">
    <property type="entry name" value="Family A G protein-coupled receptor-like"/>
    <property type="match status" value="1"/>
</dbReference>
<dbReference type="PRINTS" id="PR00249">
    <property type="entry name" value="GPCRSECRETIN"/>
</dbReference>
<feature type="chain" id="PRO_5043965462" evidence="7">
    <location>
        <begin position="25"/>
        <end position="1739"/>
    </location>
</feature>
<dbReference type="InterPro" id="IPR001304">
    <property type="entry name" value="C-type_lectin-like"/>
</dbReference>
<feature type="transmembrane region" description="Helical" evidence="6">
    <location>
        <begin position="1444"/>
        <end position="1467"/>
    </location>
</feature>
<feature type="domain" description="C-type lectin" evidence="8">
    <location>
        <begin position="59"/>
        <end position="177"/>
    </location>
</feature>
<organism evidence="12 13">
    <name type="scientific">Larinioides sclopetarius</name>
    <dbReference type="NCBI Taxonomy" id="280406"/>
    <lineage>
        <taxon>Eukaryota</taxon>
        <taxon>Metazoa</taxon>
        <taxon>Ecdysozoa</taxon>
        <taxon>Arthropoda</taxon>
        <taxon>Chelicerata</taxon>
        <taxon>Arachnida</taxon>
        <taxon>Araneae</taxon>
        <taxon>Araneomorphae</taxon>
        <taxon>Entelegynae</taxon>
        <taxon>Araneoidea</taxon>
        <taxon>Araneidae</taxon>
        <taxon>Larinioides</taxon>
    </lineage>
</organism>
<proteinExistence type="predicted"/>
<dbReference type="Pfam" id="PF00002">
    <property type="entry name" value="7tm_2"/>
    <property type="match status" value="1"/>
</dbReference>
<keyword evidence="13" id="KW-1185">Reference proteome</keyword>
<evidence type="ECO:0000313" key="13">
    <source>
        <dbReference type="Proteomes" id="UP001497382"/>
    </source>
</evidence>
<feature type="signal peptide" evidence="7">
    <location>
        <begin position="1"/>
        <end position="24"/>
    </location>
</feature>
<evidence type="ECO:0000259" key="10">
    <source>
        <dbReference type="PROSITE" id="PS50261"/>
    </source>
</evidence>
<dbReference type="SMART" id="SM00034">
    <property type="entry name" value="CLECT"/>
    <property type="match status" value="3"/>
</dbReference>
<feature type="transmembrane region" description="Helical" evidence="6">
    <location>
        <begin position="1479"/>
        <end position="1497"/>
    </location>
</feature>
<evidence type="ECO:0000313" key="12">
    <source>
        <dbReference type="EMBL" id="CAL1285035.1"/>
    </source>
</evidence>
<dbReference type="SMART" id="SM00303">
    <property type="entry name" value="GPS"/>
    <property type="match status" value="1"/>
</dbReference>
<evidence type="ECO:0000259" key="8">
    <source>
        <dbReference type="PROSITE" id="PS50041"/>
    </source>
</evidence>
<dbReference type="InterPro" id="IPR016187">
    <property type="entry name" value="CTDL_fold"/>
</dbReference>
<dbReference type="Gene3D" id="1.20.1070.10">
    <property type="entry name" value="Rhodopsin 7-helix transmembrane proteins"/>
    <property type="match status" value="1"/>
</dbReference>
<dbReference type="PANTHER" id="PTHR47767:SF1">
    <property type="entry name" value="ADHESION G PROTEIN-COUPLED RECEPTOR G7"/>
    <property type="match status" value="1"/>
</dbReference>
<dbReference type="EMBL" id="CAXIEN010000187">
    <property type="protein sequence ID" value="CAL1285035.1"/>
    <property type="molecule type" value="Genomic_DNA"/>
</dbReference>
<name>A0AAV2AMG8_9ARAC</name>
<feature type="domain" description="G-protein coupled receptors family 2 profile 2" evidence="10">
    <location>
        <begin position="1442"/>
        <end position="1688"/>
    </location>
</feature>